<protein>
    <submittedName>
        <fullName evidence="1">Uncharacterized protein</fullName>
    </submittedName>
</protein>
<sequence>MFHRIIVTSENVWIPTYGVLPLELIDNQTISFEEEYTQDEQIHLPHVTDLVCTTRSISYAISTSNAQHKSFTILEALEEISKIPDIFDDFELYDFATDFLKDKDDRDTFMGVPIERKTRTRNECTNENNALDWPNMMSKHPKLCYGNVLSSFDILLPENKLIMSEDSLRFGEDEVLDDMSQVHEHKVITGNMNMEPYFDITLIRKFSLKLHNYQGDDDILVYD</sequence>
<gene>
    <name evidence="1" type="ORF">IEQ34_002298</name>
</gene>
<dbReference type="EMBL" id="JAGFBR010000003">
    <property type="protein sequence ID" value="KAH0469066.1"/>
    <property type="molecule type" value="Genomic_DNA"/>
</dbReference>
<dbReference type="AlphaFoldDB" id="A0AAV7HJ37"/>
<organism evidence="1 2">
    <name type="scientific">Dendrobium chrysotoxum</name>
    <name type="common">Orchid</name>
    <dbReference type="NCBI Taxonomy" id="161865"/>
    <lineage>
        <taxon>Eukaryota</taxon>
        <taxon>Viridiplantae</taxon>
        <taxon>Streptophyta</taxon>
        <taxon>Embryophyta</taxon>
        <taxon>Tracheophyta</taxon>
        <taxon>Spermatophyta</taxon>
        <taxon>Magnoliopsida</taxon>
        <taxon>Liliopsida</taxon>
        <taxon>Asparagales</taxon>
        <taxon>Orchidaceae</taxon>
        <taxon>Epidendroideae</taxon>
        <taxon>Malaxideae</taxon>
        <taxon>Dendrobiinae</taxon>
        <taxon>Dendrobium</taxon>
    </lineage>
</organism>
<dbReference type="Proteomes" id="UP000775213">
    <property type="component" value="Unassembled WGS sequence"/>
</dbReference>
<evidence type="ECO:0000313" key="2">
    <source>
        <dbReference type="Proteomes" id="UP000775213"/>
    </source>
</evidence>
<proteinExistence type="predicted"/>
<evidence type="ECO:0000313" key="1">
    <source>
        <dbReference type="EMBL" id="KAH0469066.1"/>
    </source>
</evidence>
<comment type="caution">
    <text evidence="1">The sequence shown here is derived from an EMBL/GenBank/DDBJ whole genome shotgun (WGS) entry which is preliminary data.</text>
</comment>
<reference evidence="1 2" key="1">
    <citation type="journal article" date="2021" name="Hortic Res">
        <title>Chromosome-scale assembly of the Dendrobium chrysotoxum genome enhances the understanding of orchid evolution.</title>
        <authorList>
            <person name="Zhang Y."/>
            <person name="Zhang G.Q."/>
            <person name="Zhang D."/>
            <person name="Liu X.D."/>
            <person name="Xu X.Y."/>
            <person name="Sun W.H."/>
            <person name="Yu X."/>
            <person name="Zhu X."/>
            <person name="Wang Z.W."/>
            <person name="Zhao X."/>
            <person name="Zhong W.Y."/>
            <person name="Chen H."/>
            <person name="Yin W.L."/>
            <person name="Huang T."/>
            <person name="Niu S.C."/>
            <person name="Liu Z.J."/>
        </authorList>
    </citation>
    <scope>NUCLEOTIDE SEQUENCE [LARGE SCALE GENOMIC DNA]</scope>
    <source>
        <strain evidence="1">Lindl</strain>
    </source>
</reference>
<name>A0AAV7HJ37_DENCH</name>
<accession>A0AAV7HJ37</accession>
<keyword evidence="2" id="KW-1185">Reference proteome</keyword>